<reference evidence="1" key="1">
    <citation type="submission" date="2021-06" db="EMBL/GenBank/DDBJ databases">
        <title>Collection of gut derived symbiotic bacterial strains cultured from healthy donors.</title>
        <authorList>
            <person name="Lin H."/>
            <person name="Littmann E."/>
            <person name="Pamer E.G."/>
        </authorList>
    </citation>
    <scope>NUCLEOTIDE SEQUENCE</scope>
    <source>
        <strain evidence="1">MSK.21.60</strain>
    </source>
</reference>
<proteinExistence type="predicted"/>
<comment type="caution">
    <text evidence="1">The sequence shown here is derived from an EMBL/GenBank/DDBJ whole genome shotgun (WGS) entry which is preliminary data.</text>
</comment>
<evidence type="ECO:0000313" key="2">
    <source>
        <dbReference type="Proteomes" id="UP001196316"/>
    </source>
</evidence>
<organism evidence="1 2">
    <name type="scientific">Segatella copri</name>
    <dbReference type="NCBI Taxonomy" id="165179"/>
    <lineage>
        <taxon>Bacteria</taxon>
        <taxon>Pseudomonadati</taxon>
        <taxon>Bacteroidota</taxon>
        <taxon>Bacteroidia</taxon>
        <taxon>Bacteroidales</taxon>
        <taxon>Prevotellaceae</taxon>
        <taxon>Segatella</taxon>
    </lineage>
</organism>
<protein>
    <submittedName>
        <fullName evidence="1">Uncharacterized protein</fullName>
    </submittedName>
</protein>
<dbReference type="Proteomes" id="UP001196316">
    <property type="component" value="Unassembled WGS sequence"/>
</dbReference>
<accession>A0AAW4NHX4</accession>
<dbReference type="AlphaFoldDB" id="A0AAW4NHX4"/>
<dbReference type="RefSeq" id="WP_217327086.1">
    <property type="nucleotide sequence ID" value="NZ_JAHOEK010000050.1"/>
</dbReference>
<evidence type="ECO:0000313" key="1">
    <source>
        <dbReference type="EMBL" id="MBV3409372.1"/>
    </source>
</evidence>
<sequence length="262" mass="30085">MMELSFYNNGHKETYKNPLIDEILEVDLCKGAIVYSPVFGELCYDGKDGRFLYFVRVYNKDRVKFRLDGSLADNADCMLFPSKNKCYVEAWKEVQSKYPKSVEETCSRNEKLKKYLPLEGSLLKISGFLHSAEKYFNEIACPKQSEKRKYYLELTGYYNGVPGISGGCGWEIKEFGTDQSMVYLFSFCDKLSAEIFIAAFKPLLYFFACNIFKHGTSDSKGEVNEKVVFDKNGFPSYVPFGIDLSYFYEKGLMERPIRGGVI</sequence>
<name>A0AAW4NHX4_9BACT</name>
<gene>
    <name evidence="1" type="ORF">KSW80_13340</name>
</gene>
<dbReference type="EMBL" id="JAHOEP010000049">
    <property type="protein sequence ID" value="MBV3409372.1"/>
    <property type="molecule type" value="Genomic_DNA"/>
</dbReference>